<dbReference type="EMBL" id="CANHGI010000006">
    <property type="protein sequence ID" value="CAI5456410.1"/>
    <property type="molecule type" value="Genomic_DNA"/>
</dbReference>
<proteinExistence type="predicted"/>
<evidence type="ECO:0000313" key="2">
    <source>
        <dbReference type="EMBL" id="CAI5456410.1"/>
    </source>
</evidence>
<gene>
    <name evidence="2" type="ORF">CAMP_LOCUS19047</name>
</gene>
<feature type="transmembrane region" description="Helical" evidence="1">
    <location>
        <begin position="120"/>
        <end position="141"/>
    </location>
</feature>
<keyword evidence="3" id="KW-1185">Reference proteome</keyword>
<keyword evidence="1" id="KW-1133">Transmembrane helix</keyword>
<sequence length="446" mass="51365">MPRHRLFNYSNNTCRQDILPIIFDKSAENTIVLECSYIPTSPVDLDINCLSSRRLSSEGFVEKYRLQQFVEHTPVMSRHEQSGPYLGASALDTNTPDRRGLENLSKTCFIRPKSTGLASLFLQFGLLIVSGITAMFFFYHVGGYEYMQWNENSTILEPVHHNYPHNIRYEIVEEKNHPPPEEHKPHFETTILPIVETTKVSNEKEEDDSESLVSTANRSLEFLNQTVATNRIKKEEKEEEDDVVAQFLDRLLGGEEDETNSTFGIEQVPMTNVMIAGVEFDWLEVIRISTLVYLIISITWFFSMVFFIFTIKCEILDSAVFNLMVLALIVLYQFMHSFLIVALVFFQTEMSWRTMAITIGSIIILSCCAFLGCVCFALDCGWIKYIDYMHGNRQRCICLAVVVRLIKGKENQPTFENSYQMPNQATNNNDTRHYENDVPIQQFSAF</sequence>
<dbReference type="Proteomes" id="UP001152747">
    <property type="component" value="Unassembled WGS sequence"/>
</dbReference>
<comment type="caution">
    <text evidence="2">The sequence shown here is derived from an EMBL/GenBank/DDBJ whole genome shotgun (WGS) entry which is preliminary data.</text>
</comment>
<accession>A0A9P1J4C5</accession>
<reference evidence="2" key="1">
    <citation type="submission" date="2022-11" db="EMBL/GenBank/DDBJ databases">
        <authorList>
            <person name="Kikuchi T."/>
        </authorList>
    </citation>
    <scope>NUCLEOTIDE SEQUENCE</scope>
    <source>
        <strain evidence="2">PS1010</strain>
    </source>
</reference>
<keyword evidence="1" id="KW-0812">Transmembrane</keyword>
<name>A0A9P1J4C5_9PELO</name>
<feature type="transmembrane region" description="Helical" evidence="1">
    <location>
        <begin position="291"/>
        <end position="311"/>
    </location>
</feature>
<dbReference type="OrthoDB" id="5832583at2759"/>
<protein>
    <submittedName>
        <fullName evidence="2">Uncharacterized protein</fullName>
    </submittedName>
</protein>
<keyword evidence="1" id="KW-0472">Membrane</keyword>
<feature type="transmembrane region" description="Helical" evidence="1">
    <location>
        <begin position="352"/>
        <end position="378"/>
    </location>
</feature>
<feature type="transmembrane region" description="Helical" evidence="1">
    <location>
        <begin position="323"/>
        <end position="346"/>
    </location>
</feature>
<evidence type="ECO:0000313" key="3">
    <source>
        <dbReference type="Proteomes" id="UP001152747"/>
    </source>
</evidence>
<dbReference type="AlphaFoldDB" id="A0A9P1J4C5"/>
<organism evidence="2 3">
    <name type="scientific">Caenorhabditis angaria</name>
    <dbReference type="NCBI Taxonomy" id="860376"/>
    <lineage>
        <taxon>Eukaryota</taxon>
        <taxon>Metazoa</taxon>
        <taxon>Ecdysozoa</taxon>
        <taxon>Nematoda</taxon>
        <taxon>Chromadorea</taxon>
        <taxon>Rhabditida</taxon>
        <taxon>Rhabditina</taxon>
        <taxon>Rhabditomorpha</taxon>
        <taxon>Rhabditoidea</taxon>
        <taxon>Rhabditidae</taxon>
        <taxon>Peloderinae</taxon>
        <taxon>Caenorhabditis</taxon>
    </lineage>
</organism>
<evidence type="ECO:0000256" key="1">
    <source>
        <dbReference type="SAM" id="Phobius"/>
    </source>
</evidence>